<dbReference type="RefSeq" id="WP_014399563.1">
    <property type="nucleotide sequence ID" value="NC_017030.1"/>
</dbReference>
<dbReference type="HOGENOM" id="CLU_010966_0_0_7"/>
<evidence type="ECO:0000313" key="4">
    <source>
        <dbReference type="Proteomes" id="UP000007587"/>
    </source>
</evidence>
<dbReference type="Pfam" id="PF13450">
    <property type="entry name" value="NAD_binding_8"/>
    <property type="match status" value="1"/>
</dbReference>
<gene>
    <name evidence="3" type="ordered locus">COCOR_06777</name>
</gene>
<dbReference type="InterPro" id="IPR002937">
    <property type="entry name" value="Amino_oxidase"/>
</dbReference>
<organism evidence="3 4">
    <name type="scientific">Corallococcus coralloides (strain ATCC 25202 / DSM 2259 / NBRC 100086 / M2)</name>
    <name type="common">Myxococcus coralloides</name>
    <dbReference type="NCBI Taxonomy" id="1144275"/>
    <lineage>
        <taxon>Bacteria</taxon>
        <taxon>Pseudomonadati</taxon>
        <taxon>Myxococcota</taxon>
        <taxon>Myxococcia</taxon>
        <taxon>Myxococcales</taxon>
        <taxon>Cystobacterineae</taxon>
        <taxon>Myxococcaceae</taxon>
        <taxon>Corallococcus</taxon>
    </lineage>
</organism>
<name>H8MZE1_CORCM</name>
<dbReference type="eggNOG" id="COG3349">
    <property type="taxonomic scope" value="Bacteria"/>
</dbReference>
<keyword evidence="4" id="KW-1185">Reference proteome</keyword>
<dbReference type="Proteomes" id="UP000007587">
    <property type="component" value="Chromosome"/>
</dbReference>
<dbReference type="InParanoid" id="H8MZE1"/>
<dbReference type="GO" id="GO:0016491">
    <property type="term" value="F:oxidoreductase activity"/>
    <property type="evidence" value="ECO:0007669"/>
    <property type="project" value="InterPro"/>
</dbReference>
<dbReference type="InterPro" id="IPR050464">
    <property type="entry name" value="Zeta_carotene_desat/Oxidored"/>
</dbReference>
<dbReference type="KEGG" id="ccx:COCOR_06777"/>
<dbReference type="InterPro" id="IPR036188">
    <property type="entry name" value="FAD/NAD-bd_sf"/>
</dbReference>
<dbReference type="PANTHER" id="PTHR42923">
    <property type="entry name" value="PROTOPORPHYRINOGEN OXIDASE"/>
    <property type="match status" value="1"/>
</dbReference>
<reference evidence="3 4" key="1">
    <citation type="journal article" date="2012" name="J. Bacteriol.">
        <title>Complete Genome Sequence of the Fruiting Myxobacterium Corallococcus coralloides DSM 2259.</title>
        <authorList>
            <person name="Huntley S."/>
            <person name="Zhang Y."/>
            <person name="Treuner-Lange A."/>
            <person name="Kneip S."/>
            <person name="Sensen C.W."/>
            <person name="Sogaard-Andersen L."/>
        </authorList>
    </citation>
    <scope>NUCLEOTIDE SEQUENCE [LARGE SCALE GENOMIC DNA]</scope>
    <source>
        <strain evidence="4">ATCC 25202 / DSM 2259 / NBRC 100086 / M2</strain>
    </source>
</reference>
<dbReference type="SUPFAM" id="SSF51905">
    <property type="entry name" value="FAD/NAD(P)-binding domain"/>
    <property type="match status" value="1"/>
</dbReference>
<dbReference type="Gene3D" id="3.50.50.60">
    <property type="entry name" value="FAD/NAD(P)-binding domain"/>
    <property type="match status" value="1"/>
</dbReference>
<dbReference type="STRING" id="1144275.COCOR_06777"/>
<feature type="region of interest" description="Disordered" evidence="1">
    <location>
        <begin position="187"/>
        <end position="206"/>
    </location>
</feature>
<evidence type="ECO:0000259" key="2">
    <source>
        <dbReference type="Pfam" id="PF01593"/>
    </source>
</evidence>
<protein>
    <recommendedName>
        <fullName evidence="2">Amine oxidase domain-containing protein</fullName>
    </recommendedName>
</protein>
<dbReference type="AlphaFoldDB" id="H8MZE1"/>
<sequence>MTKKRIAILGGGIGALTTAHELTRTPELRARYDVTIHSLGWRLGGKCASARNASQHQRIEEHGLHIWLGCYDNAFALMREVFQELARGPGEPLRNLEEAFLPQSFTPIGLGDGSTFFPLFWPPNANTPGRGGLFPSPWGAVTECLGVLKRIAGELLGTVQPAREKSFAQVAEVAEVAASSSVEDRLEQAHALAKNPGQGTPSDDDLDGILRNLEEAQGMLDPLRAAKGLRSAARNPRLRFLEDLLIVAGAAVRGVWALRDQGFNLDLIDGEDFRAWLVRNGAPARFMDLEQVSFLRALYDLPFAYRPNPGGQPVPDFAAGTALRCVIRICATYKQAVLFEMAAGMGEAVIAPLHEVLSRRGVKFEYFHKVKRLELSADKRDVARVRLGQQAALREPQKGYQPLIQIPIEGYSRPLASWPSEPLWEQLVDGERLRNERPDFESHWCTEPDASERVLERGVDFDDVVLAIPVGAFKALNAQDEALCQELIDASPRFKSMCEQLGQIPTLALQLWMTRDLKALGWDLPRPAANGLIEPVDVWADETHLLKMEGWPGGQAPRSLHYFCGPLNTDLHREPASHTQVPSLALNQVVDIATHWFSRNTATLWPKAVGPDGRALSPAALYGGAGTLREGLEAQYLRANVDPTECCTTSLTGSTAVRLDPGASGFRNLFLAGSWTRTGFNAECVEGTVMSGMRAAQALSGVKRDIVGWNFMGPKDT</sequence>
<feature type="domain" description="Amine oxidase" evidence="2">
    <location>
        <begin position="657"/>
        <end position="699"/>
    </location>
</feature>
<dbReference type="EMBL" id="CP003389">
    <property type="protein sequence ID" value="AFE07120.1"/>
    <property type="molecule type" value="Genomic_DNA"/>
</dbReference>
<reference evidence="4" key="2">
    <citation type="submission" date="2012-03" db="EMBL/GenBank/DDBJ databases">
        <title>Genome sequence of the fruiting myxobacterium Corallococcus coralloides DSM 2259.</title>
        <authorList>
            <person name="Huntley S."/>
            <person name="Zhang Y."/>
            <person name="Treuner-Lange A."/>
            <person name="Sensen C.W."/>
            <person name="Sogaard-Andersen L."/>
        </authorList>
    </citation>
    <scope>NUCLEOTIDE SEQUENCE [LARGE SCALE GENOMIC DNA]</scope>
    <source>
        <strain evidence="4">ATCC 25202 / DSM 2259 / NBRC 100086 / M2</strain>
    </source>
</reference>
<evidence type="ECO:0000256" key="1">
    <source>
        <dbReference type="SAM" id="MobiDB-lite"/>
    </source>
</evidence>
<accession>H8MZE1</accession>
<proteinExistence type="predicted"/>
<dbReference type="Pfam" id="PF01593">
    <property type="entry name" value="Amino_oxidase"/>
    <property type="match status" value="1"/>
</dbReference>
<dbReference type="eggNOG" id="COG0665">
    <property type="taxonomic scope" value="Bacteria"/>
</dbReference>
<dbReference type="PANTHER" id="PTHR42923:SF46">
    <property type="entry name" value="AMINE OXIDASE"/>
    <property type="match status" value="1"/>
</dbReference>
<evidence type="ECO:0000313" key="3">
    <source>
        <dbReference type="EMBL" id="AFE07120.1"/>
    </source>
</evidence>